<evidence type="ECO:0000313" key="3">
    <source>
        <dbReference type="Proteomes" id="UP000548787"/>
    </source>
</evidence>
<comment type="caution">
    <text evidence="2">The sequence shown here is derived from an EMBL/GenBank/DDBJ whole genome shotgun (WGS) entry which is preliminary data.</text>
</comment>
<reference evidence="2 3" key="1">
    <citation type="submission" date="2020-05" db="EMBL/GenBank/DDBJ databases">
        <authorList>
            <person name="Carlin C.R."/>
        </authorList>
    </citation>
    <scope>NUCLEOTIDE SEQUENCE [LARGE SCALE GENOMIC DNA]</scope>
    <source>
        <strain evidence="2 3">FSL W9-0585</strain>
    </source>
</reference>
<dbReference type="EMBL" id="JABJVM010000003">
    <property type="protein sequence ID" value="MBA3925586.1"/>
    <property type="molecule type" value="Genomic_DNA"/>
</dbReference>
<accession>A0A7W1T4X2</accession>
<name>A0A7W1T4X2_9LIST</name>
<sequence length="67" mass="7696">MKKILLIVGDNVWACLCIALLAIYILSIKNNEPILNNWGIPLLTAGVVFNWILFNRMILKKRGEMRI</sequence>
<dbReference type="AlphaFoldDB" id="A0A7W1T4X2"/>
<keyword evidence="1" id="KW-1133">Transmembrane helix</keyword>
<reference evidence="2 3" key="2">
    <citation type="submission" date="2020-08" db="EMBL/GenBank/DDBJ databases">
        <title>Listeria ohnekaius sp. nov. and Listeria portnoyii sp. nov. isolated from non-agricultural and natural environments.</title>
        <authorList>
            <person name="Weller D."/>
            <person name="Belias A.M."/>
            <person name="Liao J."/>
            <person name="Guo S."/>
            <person name="Orsi R.H."/>
            <person name="Wiedmann M."/>
        </authorList>
    </citation>
    <scope>NUCLEOTIDE SEQUENCE [LARGE SCALE GENOMIC DNA]</scope>
    <source>
        <strain evidence="2 3">FSL W9-0585</strain>
    </source>
</reference>
<organism evidence="2 3">
    <name type="scientific">Listeria rustica</name>
    <dbReference type="NCBI Taxonomy" id="2713503"/>
    <lineage>
        <taxon>Bacteria</taxon>
        <taxon>Bacillati</taxon>
        <taxon>Bacillota</taxon>
        <taxon>Bacilli</taxon>
        <taxon>Bacillales</taxon>
        <taxon>Listeriaceae</taxon>
        <taxon>Listeria</taxon>
    </lineage>
</organism>
<protein>
    <submittedName>
        <fullName evidence="2">Uncharacterized protein</fullName>
    </submittedName>
</protein>
<feature type="transmembrane region" description="Helical" evidence="1">
    <location>
        <begin position="7"/>
        <end position="26"/>
    </location>
</feature>
<keyword evidence="1" id="KW-0472">Membrane</keyword>
<proteinExistence type="predicted"/>
<keyword evidence="3" id="KW-1185">Reference proteome</keyword>
<gene>
    <name evidence="2" type="ORF">HPK16_04445</name>
</gene>
<evidence type="ECO:0000313" key="2">
    <source>
        <dbReference type="EMBL" id="MBA3925586.1"/>
    </source>
</evidence>
<dbReference type="RefSeq" id="WP_181675807.1">
    <property type="nucleotide sequence ID" value="NZ_JABJVM010000003.1"/>
</dbReference>
<evidence type="ECO:0000256" key="1">
    <source>
        <dbReference type="SAM" id="Phobius"/>
    </source>
</evidence>
<dbReference type="Proteomes" id="UP000548787">
    <property type="component" value="Unassembled WGS sequence"/>
</dbReference>
<keyword evidence="1" id="KW-0812">Transmembrane</keyword>
<feature type="transmembrane region" description="Helical" evidence="1">
    <location>
        <begin position="38"/>
        <end position="59"/>
    </location>
</feature>